<dbReference type="HAMAP" id="MF_00374">
    <property type="entry name" value="Ribosomal_uL29"/>
    <property type="match status" value="1"/>
</dbReference>
<dbReference type="EMBL" id="PFVJ01000016">
    <property type="protein sequence ID" value="PJA90280.1"/>
    <property type="molecule type" value="Genomic_DNA"/>
</dbReference>
<evidence type="ECO:0000313" key="7">
    <source>
        <dbReference type="Proteomes" id="UP000230843"/>
    </source>
</evidence>
<evidence type="ECO:0000256" key="1">
    <source>
        <dbReference type="ARBA" id="ARBA00009254"/>
    </source>
</evidence>
<dbReference type="SUPFAM" id="SSF46561">
    <property type="entry name" value="Ribosomal protein L29 (L29p)"/>
    <property type="match status" value="1"/>
</dbReference>
<dbReference type="AlphaFoldDB" id="A0A2M7Z7J8"/>
<keyword evidence="2 5" id="KW-0689">Ribosomal protein</keyword>
<comment type="similarity">
    <text evidence="1 5">Belongs to the universal ribosomal protein uL29 family.</text>
</comment>
<dbReference type="Proteomes" id="UP000230843">
    <property type="component" value="Unassembled WGS sequence"/>
</dbReference>
<dbReference type="Gene3D" id="1.10.287.310">
    <property type="match status" value="1"/>
</dbReference>
<evidence type="ECO:0000256" key="4">
    <source>
        <dbReference type="ARBA" id="ARBA00035204"/>
    </source>
</evidence>
<gene>
    <name evidence="5 6" type="primary">rpmC</name>
    <name evidence="6" type="ORF">CO137_00680</name>
</gene>
<organism evidence="6 7">
    <name type="scientific">Candidatus Magasanikbacteria bacterium CG_4_9_14_3_um_filter_32_9</name>
    <dbReference type="NCBI Taxonomy" id="1974644"/>
    <lineage>
        <taxon>Bacteria</taxon>
        <taxon>Candidatus Magasanikiibacteriota</taxon>
    </lineage>
</organism>
<evidence type="ECO:0000256" key="5">
    <source>
        <dbReference type="HAMAP-Rule" id="MF_00374"/>
    </source>
</evidence>
<dbReference type="InterPro" id="IPR001854">
    <property type="entry name" value="Ribosomal_uL29"/>
</dbReference>
<evidence type="ECO:0000313" key="6">
    <source>
        <dbReference type="EMBL" id="PJA90280.1"/>
    </source>
</evidence>
<proteinExistence type="inferred from homology"/>
<dbReference type="GO" id="GO:1990904">
    <property type="term" value="C:ribonucleoprotein complex"/>
    <property type="evidence" value="ECO:0007669"/>
    <property type="project" value="UniProtKB-KW"/>
</dbReference>
<evidence type="ECO:0000256" key="2">
    <source>
        <dbReference type="ARBA" id="ARBA00022980"/>
    </source>
</evidence>
<dbReference type="InterPro" id="IPR036049">
    <property type="entry name" value="Ribosomal_uL29_sf"/>
</dbReference>
<evidence type="ECO:0000256" key="3">
    <source>
        <dbReference type="ARBA" id="ARBA00023274"/>
    </source>
</evidence>
<accession>A0A2M7Z7J8</accession>
<keyword evidence="3 5" id="KW-0687">Ribonucleoprotein</keyword>
<dbReference type="GO" id="GO:0003735">
    <property type="term" value="F:structural constituent of ribosome"/>
    <property type="evidence" value="ECO:0007669"/>
    <property type="project" value="InterPro"/>
</dbReference>
<protein>
    <recommendedName>
        <fullName evidence="4 5">Large ribosomal subunit protein uL29</fullName>
    </recommendedName>
</protein>
<dbReference type="GO" id="GO:0005840">
    <property type="term" value="C:ribosome"/>
    <property type="evidence" value="ECO:0007669"/>
    <property type="project" value="UniProtKB-KW"/>
</dbReference>
<name>A0A2M7Z7J8_9BACT</name>
<dbReference type="Pfam" id="PF00831">
    <property type="entry name" value="Ribosomal_L29"/>
    <property type="match status" value="1"/>
</dbReference>
<dbReference type="NCBIfam" id="TIGR00012">
    <property type="entry name" value="L29"/>
    <property type="match status" value="1"/>
</dbReference>
<reference evidence="7" key="1">
    <citation type="submission" date="2017-09" db="EMBL/GenBank/DDBJ databases">
        <title>Depth-based differentiation of microbial function through sediment-hosted aquifers and enrichment of novel symbionts in the deep terrestrial subsurface.</title>
        <authorList>
            <person name="Probst A.J."/>
            <person name="Ladd B."/>
            <person name="Jarett J.K."/>
            <person name="Geller-Mcgrath D.E."/>
            <person name="Sieber C.M.K."/>
            <person name="Emerson J.B."/>
            <person name="Anantharaman K."/>
            <person name="Thomas B.C."/>
            <person name="Malmstrom R."/>
            <person name="Stieglmeier M."/>
            <person name="Klingl A."/>
            <person name="Woyke T."/>
            <person name="Ryan C.M."/>
            <person name="Banfield J.F."/>
        </authorList>
    </citation>
    <scope>NUCLEOTIDE SEQUENCE [LARGE SCALE GENOMIC DNA]</scope>
</reference>
<dbReference type="GO" id="GO:0006412">
    <property type="term" value="P:translation"/>
    <property type="evidence" value="ECO:0007669"/>
    <property type="project" value="UniProtKB-UniRule"/>
</dbReference>
<sequence length="61" mass="7320">MKFEEVKNKSDKQLHDLLSQKRNELRALRFQASENQLSKVRTIRETKKVIARILTFFNKKS</sequence>
<comment type="caution">
    <text evidence="6">The sequence shown here is derived from an EMBL/GenBank/DDBJ whole genome shotgun (WGS) entry which is preliminary data.</text>
</comment>